<evidence type="ECO:0000313" key="2">
    <source>
        <dbReference type="EMBL" id="MBB2199026.1"/>
    </source>
</evidence>
<dbReference type="SUPFAM" id="SSF52540">
    <property type="entry name" value="P-loop containing nucleoside triphosphate hydrolases"/>
    <property type="match status" value="1"/>
</dbReference>
<accession>A0A7W4K274</accession>
<proteinExistence type="predicted"/>
<dbReference type="EMBL" id="JABEQP010000014">
    <property type="protein sequence ID" value="MBB2199026.1"/>
    <property type="molecule type" value="Genomic_DNA"/>
</dbReference>
<dbReference type="Proteomes" id="UP000530320">
    <property type="component" value="Unassembled WGS sequence"/>
</dbReference>
<dbReference type="PIRSF" id="PIRSF034285">
    <property type="entry name" value="UCP034285"/>
    <property type="match status" value="1"/>
</dbReference>
<dbReference type="InterPro" id="IPR027417">
    <property type="entry name" value="P-loop_NTPase"/>
</dbReference>
<protein>
    <submittedName>
        <fullName evidence="2">Damage-inducible protein</fullName>
    </submittedName>
</protein>
<dbReference type="AlphaFoldDB" id="A0A7W4K274"/>
<dbReference type="RefSeq" id="WP_183010057.1">
    <property type="nucleotide sequence ID" value="NZ_JABEQP010000014.1"/>
</dbReference>
<feature type="region of interest" description="Disordered" evidence="1">
    <location>
        <begin position="238"/>
        <end position="264"/>
    </location>
</feature>
<organism evidence="2 3">
    <name type="scientific">Gluconacetobacter dulcium</name>
    <dbReference type="NCBI Taxonomy" id="2729096"/>
    <lineage>
        <taxon>Bacteria</taxon>
        <taxon>Pseudomonadati</taxon>
        <taxon>Pseudomonadota</taxon>
        <taxon>Alphaproteobacteria</taxon>
        <taxon>Acetobacterales</taxon>
        <taxon>Acetobacteraceae</taxon>
        <taxon>Gluconacetobacter</taxon>
    </lineage>
</organism>
<dbReference type="InterPro" id="IPR017026">
    <property type="entry name" value="ImuA"/>
</dbReference>
<comment type="caution">
    <text evidence="2">The sequence shown here is derived from an EMBL/GenBank/DDBJ whole genome shotgun (WGS) entry which is preliminary data.</text>
</comment>
<name>A0A7W4K274_9PROT</name>
<evidence type="ECO:0000313" key="3">
    <source>
        <dbReference type="Proteomes" id="UP000530320"/>
    </source>
</evidence>
<dbReference type="Gene3D" id="3.40.50.300">
    <property type="entry name" value="P-loop containing nucleotide triphosphate hydrolases"/>
    <property type="match status" value="1"/>
</dbReference>
<reference evidence="2 3" key="1">
    <citation type="submission" date="2020-04" db="EMBL/GenBank/DDBJ databases">
        <title>Description of novel Gluconacetobacter.</title>
        <authorList>
            <person name="Sombolestani A."/>
        </authorList>
    </citation>
    <scope>NUCLEOTIDE SEQUENCE [LARGE SCALE GENOMIC DNA]</scope>
    <source>
        <strain evidence="2 3">LMG 22058</strain>
    </source>
</reference>
<gene>
    <name evidence="2" type="ORF">HLH44_16465</name>
</gene>
<evidence type="ECO:0000256" key="1">
    <source>
        <dbReference type="SAM" id="MobiDB-lite"/>
    </source>
</evidence>
<sequence length="264" mass="27945">MTTAENRKPAERRPAVEALQATIVRLEGHKDRKRAVLPFGVKEIDAKLPGGGLALGALHEVAGGGNDALNAAAAGQFAAGIAARTKGKVLWIVTRQDLFAPALKQVGLGGSRVIYVEARADQDVLACFEEGLRHGGLGAVVAEVARLSMTASRRLQLAAETSGALGIAVRRWRRQTEAADFGQPTASVTRWRISVLPSETLPVPGVGRARWLLELIRARAGESADFEVEACDGHGKLGSGRLSLPATVADGPDQEKAGRRRTRT</sequence>